<reference evidence="3" key="1">
    <citation type="journal article" date="2010" name="Science">
        <title>Plasticity of animal genome architecture unmasked by rapid evolution of a pelagic tunicate.</title>
        <authorList>
            <person name="Denoeud F."/>
            <person name="Henriet S."/>
            <person name="Mungpakdee S."/>
            <person name="Aury J.M."/>
            <person name="Da Silva C."/>
            <person name="Brinkmann H."/>
            <person name="Mikhaleva J."/>
            <person name="Olsen L.C."/>
            <person name="Jubin C."/>
            <person name="Canestro C."/>
            <person name="Bouquet J.M."/>
            <person name="Danks G."/>
            <person name="Poulain J."/>
            <person name="Campsteijn C."/>
            <person name="Adamski M."/>
            <person name="Cross I."/>
            <person name="Yadetie F."/>
            <person name="Muffato M."/>
            <person name="Louis A."/>
            <person name="Butcher S."/>
            <person name="Tsagkogeorga G."/>
            <person name="Konrad A."/>
            <person name="Singh S."/>
            <person name="Jensen M.F."/>
            <person name="Cong E.H."/>
            <person name="Eikeseth-Otteraa H."/>
            <person name="Noel B."/>
            <person name="Anthouard V."/>
            <person name="Porcel B.M."/>
            <person name="Kachouri-Lafond R."/>
            <person name="Nishino A."/>
            <person name="Ugolini M."/>
            <person name="Chourrout P."/>
            <person name="Nishida H."/>
            <person name="Aasland R."/>
            <person name="Huzurbazar S."/>
            <person name="Westhof E."/>
            <person name="Delsuc F."/>
            <person name="Lehrach H."/>
            <person name="Reinhardt R."/>
            <person name="Weissenbach J."/>
            <person name="Roy S.W."/>
            <person name="Artiguenave F."/>
            <person name="Postlethwait J.H."/>
            <person name="Manak J.R."/>
            <person name="Thompson E.M."/>
            <person name="Jaillon O."/>
            <person name="Du Pasquier L."/>
            <person name="Boudinot P."/>
            <person name="Liberles D.A."/>
            <person name="Volff J.N."/>
            <person name="Philippe H."/>
            <person name="Lenhard B."/>
            <person name="Roest Crollius H."/>
            <person name="Wincker P."/>
            <person name="Chourrout D."/>
        </authorList>
    </citation>
    <scope>NUCLEOTIDE SEQUENCE [LARGE SCALE GENOMIC DNA]</scope>
</reference>
<dbReference type="AlphaFoldDB" id="E4YD65"/>
<dbReference type="Proteomes" id="UP000011014">
    <property type="component" value="Unassembled WGS sequence"/>
</dbReference>
<evidence type="ECO:0000313" key="3">
    <source>
        <dbReference type="EMBL" id="CBY43756.1"/>
    </source>
</evidence>
<name>E4YD65_OIKDI</name>
<dbReference type="Gene3D" id="2.120.10.80">
    <property type="entry name" value="Kelch-type beta propeller"/>
    <property type="match status" value="1"/>
</dbReference>
<evidence type="ECO:0000256" key="2">
    <source>
        <dbReference type="SAM" id="SignalP"/>
    </source>
</evidence>
<dbReference type="Pfam" id="PF01344">
    <property type="entry name" value="Kelch_1"/>
    <property type="match status" value="1"/>
</dbReference>
<feature type="non-terminal residue" evidence="3">
    <location>
        <position position="430"/>
    </location>
</feature>
<keyword evidence="2" id="KW-0732">Signal</keyword>
<dbReference type="EMBL" id="FN654421">
    <property type="protein sequence ID" value="CBY43756.1"/>
    <property type="molecule type" value="Genomic_DNA"/>
</dbReference>
<feature type="signal peptide" evidence="2">
    <location>
        <begin position="1"/>
        <end position="19"/>
    </location>
</feature>
<dbReference type="InterPro" id="IPR006652">
    <property type="entry name" value="Kelch_1"/>
</dbReference>
<organism evidence="3">
    <name type="scientific">Oikopleura dioica</name>
    <name type="common">Tunicate</name>
    <dbReference type="NCBI Taxonomy" id="34765"/>
    <lineage>
        <taxon>Eukaryota</taxon>
        <taxon>Metazoa</taxon>
        <taxon>Chordata</taxon>
        <taxon>Tunicata</taxon>
        <taxon>Appendicularia</taxon>
        <taxon>Copelata</taxon>
        <taxon>Oikopleuridae</taxon>
        <taxon>Oikopleura</taxon>
    </lineage>
</organism>
<proteinExistence type="predicted"/>
<dbReference type="SUPFAM" id="SSF117281">
    <property type="entry name" value="Kelch motif"/>
    <property type="match status" value="1"/>
</dbReference>
<gene>
    <name evidence="3" type="ORF">GSOID_T00021395001</name>
</gene>
<evidence type="ECO:0000256" key="1">
    <source>
        <dbReference type="ARBA" id="ARBA00022441"/>
    </source>
</evidence>
<protein>
    <submittedName>
        <fullName evidence="3">Uncharacterized protein</fullName>
    </submittedName>
</protein>
<keyword evidence="1" id="KW-0880">Kelch repeat</keyword>
<sequence length="430" mass="48023">MWTILIWLLFAVESATDLAIRDEAIRPKLAAGTCVDEEIGLKCDAFCYADYIDCKNNCQDSGCERVCLSEYTKCYEDCPCFSNCLDGCLGCPNPICSCSSPETSNEYYRQCIKEANSNYAGCTENCGPVTSCYEACFDDFRAETKKCPCNSDCPTGCPCDDGFTCQHYITAMCDDSDDYSFIISGDGQFQENRYYETPKDLIYRSAFALLNGEISKMTGCEIIELSNTLLNHVRSSYSSLVTVPETEEEVVICSGYDSTCESFDGSNSISLSNTKVKHAYACMALYDNQATIIAGQQTNSVEELYVSGWRDQPSHPVSGTTYYFYAHACVSVNNGIFTAGGYDGSNYIKDVYLFQKEEWTVVGQLKEVHYFSTMIAFEDFFMVFSGHASPYSVERADWNGNQVTYSEVLRNTTDCARPIVLKRCRINAKI</sequence>
<feature type="chain" id="PRO_5003193915" evidence="2">
    <location>
        <begin position="20"/>
        <end position="430"/>
    </location>
</feature>
<accession>E4YD65</accession>
<dbReference type="InterPro" id="IPR015915">
    <property type="entry name" value="Kelch-typ_b-propeller"/>
</dbReference>